<dbReference type="EMBL" id="JANBPG010004133">
    <property type="protein sequence ID" value="KAJ1877586.1"/>
    <property type="molecule type" value="Genomic_DNA"/>
</dbReference>
<evidence type="ECO:0000313" key="1">
    <source>
        <dbReference type="EMBL" id="KAJ1877586.1"/>
    </source>
</evidence>
<proteinExistence type="predicted"/>
<keyword evidence="2" id="KW-1185">Reference proteome</keyword>
<comment type="caution">
    <text evidence="1">The sequence shown here is derived from an EMBL/GenBank/DDBJ whole genome shotgun (WGS) entry which is preliminary data.</text>
</comment>
<feature type="non-terminal residue" evidence="1">
    <location>
        <position position="393"/>
    </location>
</feature>
<dbReference type="Proteomes" id="UP001150581">
    <property type="component" value="Unassembled WGS sequence"/>
</dbReference>
<name>A0ACC1HYD3_9FUNG</name>
<feature type="non-terminal residue" evidence="1">
    <location>
        <position position="1"/>
    </location>
</feature>
<gene>
    <name evidence="1" type="ORF">LPJ66_012073</name>
</gene>
<evidence type="ECO:0000313" key="2">
    <source>
        <dbReference type="Proteomes" id="UP001150581"/>
    </source>
</evidence>
<accession>A0ACC1HYD3</accession>
<protein>
    <submittedName>
        <fullName evidence="1">Uncharacterized protein</fullName>
    </submittedName>
</protein>
<sequence>NKEGNPIMGGLLVRKYLLTKCQEDFERGWKVEMPDDMESDEYYEAAKIKRRGLGLVQFIGELFLRDILTERIMHQCFKRLLTNYETPEEEETESLCKLMTTVGKKLDHEKAKSHVDAYFRRIQAMSGNKKLTSRYRFMLKDVIELRMGNWASITVHGDSGPMTIAEIHEEVERKKAAEEKLRHSQSNSGRPTKSQSGRNEGPGGRRPGWNTVGGPSGSGRAEQNQRTGDLTGFGNISRLKQQAPTGGSGSNPFSNLSGGSRGWRNNSSDGRKSNERPRSLLLGPGGRTPSHSSRGGPGAADAAPSTPDPVGTHNMFDALMNADDDHHHHASPRAEAVRSGSNVPALPASSMSSAGASVSSKPKVDTMDSATMQRKIKGMFDEYLQLKSDSEFV</sequence>
<reference evidence="1" key="1">
    <citation type="submission" date="2022-07" db="EMBL/GenBank/DDBJ databases">
        <title>Phylogenomic reconstructions and comparative analyses of Kickxellomycotina fungi.</title>
        <authorList>
            <person name="Reynolds N.K."/>
            <person name="Stajich J.E."/>
            <person name="Barry K."/>
            <person name="Grigoriev I.V."/>
            <person name="Crous P."/>
            <person name="Smith M.E."/>
        </authorList>
    </citation>
    <scope>NUCLEOTIDE SEQUENCE</scope>
    <source>
        <strain evidence="1">Benny 63K</strain>
    </source>
</reference>
<organism evidence="1 2">
    <name type="scientific">Kickxella alabastrina</name>
    <dbReference type="NCBI Taxonomy" id="61397"/>
    <lineage>
        <taxon>Eukaryota</taxon>
        <taxon>Fungi</taxon>
        <taxon>Fungi incertae sedis</taxon>
        <taxon>Zoopagomycota</taxon>
        <taxon>Kickxellomycotina</taxon>
        <taxon>Kickxellomycetes</taxon>
        <taxon>Kickxellales</taxon>
        <taxon>Kickxellaceae</taxon>
        <taxon>Kickxella</taxon>
    </lineage>
</organism>